<dbReference type="PANTHER" id="PTHR12526:SF630">
    <property type="entry name" value="GLYCOSYLTRANSFERASE"/>
    <property type="match status" value="1"/>
</dbReference>
<dbReference type="PANTHER" id="PTHR12526">
    <property type="entry name" value="GLYCOSYLTRANSFERASE"/>
    <property type="match status" value="1"/>
</dbReference>
<dbReference type="GO" id="GO:0016757">
    <property type="term" value="F:glycosyltransferase activity"/>
    <property type="evidence" value="ECO:0007669"/>
    <property type="project" value="InterPro"/>
</dbReference>
<dbReference type="Proteomes" id="UP000195437">
    <property type="component" value="Chromosome"/>
</dbReference>
<dbReference type="Gene3D" id="3.40.50.2000">
    <property type="entry name" value="Glycogen Phosphorylase B"/>
    <property type="match status" value="2"/>
</dbReference>
<protein>
    <recommendedName>
        <fullName evidence="1">Glycosyl transferase family 1 domain-containing protein</fullName>
    </recommendedName>
</protein>
<evidence type="ECO:0000259" key="1">
    <source>
        <dbReference type="Pfam" id="PF00534"/>
    </source>
</evidence>
<accession>A0A1Y0IL29</accession>
<name>A0A1Y0IL29_9BACL</name>
<dbReference type="CDD" id="cd03801">
    <property type="entry name" value="GT4_PimA-like"/>
    <property type="match status" value="1"/>
</dbReference>
<dbReference type="KEGG" id="tum:CBW65_09250"/>
<reference evidence="3" key="1">
    <citation type="submission" date="2017-05" db="EMBL/GenBank/DDBJ databases">
        <authorList>
            <person name="Sung H."/>
        </authorList>
    </citation>
    <scope>NUCLEOTIDE SEQUENCE [LARGE SCALE GENOMIC DNA]</scope>
    <source>
        <strain evidence="3">AR23208</strain>
    </source>
</reference>
<dbReference type="EMBL" id="CP021434">
    <property type="protein sequence ID" value="ARU61201.1"/>
    <property type="molecule type" value="Genomic_DNA"/>
</dbReference>
<evidence type="ECO:0000313" key="3">
    <source>
        <dbReference type="Proteomes" id="UP000195437"/>
    </source>
</evidence>
<proteinExistence type="predicted"/>
<dbReference type="Pfam" id="PF00534">
    <property type="entry name" value="Glycos_transf_1"/>
    <property type="match status" value="1"/>
</dbReference>
<sequence>MKLLVALEAHFYRTPDGRVWNDSVSDASFWQRYLNVFEEVLVVARVKQVETNDPKWKLSSGDNVEFWCLPDYQGPWQYLKQRRALQDEVKKAVKTCDAIMLRVPGAIGTLVWNVVKKTNKPYACEVVGDPWDSLAPGTVKSIARPLARVMTTWNLKRQCEQADGVSYVTEKTLQRRYPNRAAFYTHYSSIELHDIAYADSPRTEAPQGEVRIFNAGSMATLYKAQDVQIQALHKLRELGVNAKLVLAGDGVCRAQFEEVAASLEVSDNVEFLGLLPGAEAVRQELDRSDLFILPSRTEGLPRAVIEAMARGLPCVGTNVGGIPELLESDDLVPVEDAAALAERIAVMLQDAKLYTERSEQNWQKAKDYHANLLSERRTTFYTRLRRLAEQRTR</sequence>
<dbReference type="SUPFAM" id="SSF53756">
    <property type="entry name" value="UDP-Glycosyltransferase/glycogen phosphorylase"/>
    <property type="match status" value="1"/>
</dbReference>
<dbReference type="OrthoDB" id="9810929at2"/>
<dbReference type="InterPro" id="IPR001296">
    <property type="entry name" value="Glyco_trans_1"/>
</dbReference>
<dbReference type="AlphaFoldDB" id="A0A1Y0IL29"/>
<dbReference type="RefSeq" id="WP_087456582.1">
    <property type="nucleotide sequence ID" value="NZ_CP021434.1"/>
</dbReference>
<gene>
    <name evidence="2" type="ORF">CBW65_09250</name>
</gene>
<keyword evidence="3" id="KW-1185">Reference proteome</keyword>
<organism evidence="2 3">
    <name type="scientific">Tumebacillus avium</name>
    <dbReference type="NCBI Taxonomy" id="1903704"/>
    <lineage>
        <taxon>Bacteria</taxon>
        <taxon>Bacillati</taxon>
        <taxon>Bacillota</taxon>
        <taxon>Bacilli</taxon>
        <taxon>Bacillales</taxon>
        <taxon>Alicyclobacillaceae</taxon>
        <taxon>Tumebacillus</taxon>
    </lineage>
</organism>
<evidence type="ECO:0000313" key="2">
    <source>
        <dbReference type="EMBL" id="ARU61201.1"/>
    </source>
</evidence>
<feature type="domain" description="Glycosyl transferase family 1" evidence="1">
    <location>
        <begin position="207"/>
        <end position="360"/>
    </location>
</feature>